<protein>
    <submittedName>
        <fullName evidence="1">Uncharacterized protein</fullName>
    </submittedName>
</protein>
<organism evidence="1 2">
    <name type="scientific">Diaporthe vaccinii</name>
    <dbReference type="NCBI Taxonomy" id="105482"/>
    <lineage>
        <taxon>Eukaryota</taxon>
        <taxon>Fungi</taxon>
        <taxon>Dikarya</taxon>
        <taxon>Ascomycota</taxon>
        <taxon>Pezizomycotina</taxon>
        <taxon>Sordariomycetes</taxon>
        <taxon>Sordariomycetidae</taxon>
        <taxon>Diaporthales</taxon>
        <taxon>Diaporthaceae</taxon>
        <taxon>Diaporthe</taxon>
        <taxon>Diaporthe eres species complex</taxon>
    </lineage>
</organism>
<comment type="caution">
    <text evidence="1">The sequence shown here is derived from an EMBL/GenBank/DDBJ whole genome shotgun (WGS) entry which is preliminary data.</text>
</comment>
<reference evidence="1 2" key="1">
    <citation type="submission" date="2024-03" db="EMBL/GenBank/DDBJ databases">
        <title>A high-quality draft genome sequence of Diaporthe vaccinii, a causative agent of upright dieback and viscid rot disease in cranberry plants.</title>
        <authorList>
            <person name="Sarrasin M."/>
            <person name="Lang B.F."/>
            <person name="Burger G."/>
        </authorList>
    </citation>
    <scope>NUCLEOTIDE SEQUENCE [LARGE SCALE GENOMIC DNA]</scope>
    <source>
        <strain evidence="1 2">IS7</strain>
    </source>
</reference>
<dbReference type="EMBL" id="JBAWTH010000004">
    <property type="protein sequence ID" value="KAL2291960.1"/>
    <property type="molecule type" value="Genomic_DNA"/>
</dbReference>
<name>A0ABR4FB75_9PEZI</name>
<evidence type="ECO:0000313" key="1">
    <source>
        <dbReference type="EMBL" id="KAL2291960.1"/>
    </source>
</evidence>
<dbReference type="Proteomes" id="UP001600888">
    <property type="component" value="Unassembled WGS sequence"/>
</dbReference>
<sequence>MWNRLSRLGLLCQPADNTSVEQTKDKKEQSSIFMRVAKTRSHHPLLQPRAGRSGRLTSSADLVVIQHVVSMRSLHPGSSWGTNKTKQSNLSEYDDPDVMPVYPCLYV</sequence>
<accession>A0ABR4FB75</accession>
<keyword evidence="2" id="KW-1185">Reference proteome</keyword>
<gene>
    <name evidence="1" type="ORF">FJTKL_10656</name>
</gene>
<proteinExistence type="predicted"/>
<evidence type="ECO:0000313" key="2">
    <source>
        <dbReference type="Proteomes" id="UP001600888"/>
    </source>
</evidence>